<protein>
    <submittedName>
        <fullName evidence="1">Uncharacterized protein</fullName>
    </submittedName>
</protein>
<organism evidence="1 2">
    <name type="scientific">Nitrosomonas oligotropha</name>
    <dbReference type="NCBI Taxonomy" id="42354"/>
    <lineage>
        <taxon>Bacteria</taxon>
        <taxon>Pseudomonadati</taxon>
        <taxon>Pseudomonadota</taxon>
        <taxon>Betaproteobacteria</taxon>
        <taxon>Nitrosomonadales</taxon>
        <taxon>Nitrosomonadaceae</taxon>
        <taxon>Nitrosomonas</taxon>
    </lineage>
</organism>
<name>A0A1H8QLX8_9PROT</name>
<dbReference type="AlphaFoldDB" id="A0A1H8QLX8"/>
<accession>A0A1H8QLX8</accession>
<evidence type="ECO:0000313" key="1">
    <source>
        <dbReference type="EMBL" id="SEO55255.1"/>
    </source>
</evidence>
<sequence>MNKPVTKPTFMFDIEQNFVEFTATLPSKSIPVTQFGNSPHQPGCCPASSRRAGRLLLSSALHFALLTWRAGLLVYGQNTVLNRRTSSRMTESSDIAMFCPPVSNNALTLKTAGAIRLCLSRWQAPGQAQPLHVGEYQGIYLTPNALTQRNASRRP</sequence>
<dbReference type="Proteomes" id="UP000198814">
    <property type="component" value="Unassembled WGS sequence"/>
</dbReference>
<proteinExistence type="predicted"/>
<reference evidence="2" key="1">
    <citation type="submission" date="2016-10" db="EMBL/GenBank/DDBJ databases">
        <authorList>
            <person name="Varghese N."/>
            <person name="Submissions S."/>
        </authorList>
    </citation>
    <scope>NUCLEOTIDE SEQUENCE [LARGE SCALE GENOMIC DNA]</scope>
    <source>
        <strain evidence="2">Nm76</strain>
    </source>
</reference>
<dbReference type="STRING" id="42354.SAMN05216333_11235"/>
<evidence type="ECO:0000313" key="2">
    <source>
        <dbReference type="Proteomes" id="UP000198814"/>
    </source>
</evidence>
<dbReference type="EMBL" id="FODO01000012">
    <property type="protein sequence ID" value="SEO55255.1"/>
    <property type="molecule type" value="Genomic_DNA"/>
</dbReference>
<gene>
    <name evidence="1" type="ORF">SAMN05216333_11235</name>
</gene>
<keyword evidence="2" id="KW-1185">Reference proteome</keyword>